<sequence>ELPGTQNNTVKVRRLMLAVDLLLKQSSTVASEVLPTLVAALLYSNKDTQKMLDKLFMHMQKILSSQSANRPVLAVIIKIYEIVESWAGKLPGNSKRGDRLGPRLAVLLRDRQATYLSLSKAAERCEMWSHALLFMEKAYAPPSATVMTADDYVHMAGVFSKMRTDSAWDAAGEAGALAVAKKLDSTRICWDGAVAAEAIMDDTMSMRQQEEHWIRKAALLGKWSEPTTELKESSAVIGALVSVKGGSTAFDLTNAYGGVTAQLSVGKKDSTLLEDECRQKARTLFDLEWCLTNRSSLCLPQTLRVRVGTEAADETLGRPV</sequence>
<name>A0A7J6R413_PEROL</name>
<dbReference type="AlphaFoldDB" id="A0A7J6R413"/>
<accession>A0A7J6R413</accession>
<protein>
    <submittedName>
        <fullName evidence="1">Uncharacterized protein</fullName>
    </submittedName>
</protein>
<feature type="non-terminal residue" evidence="1">
    <location>
        <position position="1"/>
    </location>
</feature>
<organism evidence="1 2">
    <name type="scientific">Perkinsus olseni</name>
    <name type="common">Perkinsus atlanticus</name>
    <dbReference type="NCBI Taxonomy" id="32597"/>
    <lineage>
        <taxon>Eukaryota</taxon>
        <taxon>Sar</taxon>
        <taxon>Alveolata</taxon>
        <taxon>Perkinsozoa</taxon>
        <taxon>Perkinsea</taxon>
        <taxon>Perkinsida</taxon>
        <taxon>Perkinsidae</taxon>
        <taxon>Perkinsus</taxon>
    </lineage>
</organism>
<evidence type="ECO:0000313" key="1">
    <source>
        <dbReference type="EMBL" id="KAF4715152.1"/>
    </source>
</evidence>
<reference evidence="1 2" key="1">
    <citation type="submission" date="2020-04" db="EMBL/GenBank/DDBJ databases">
        <title>Perkinsus olseni comparative genomics.</title>
        <authorList>
            <person name="Bogema D.R."/>
        </authorList>
    </citation>
    <scope>NUCLEOTIDE SEQUENCE [LARGE SCALE GENOMIC DNA]</scope>
    <source>
        <strain evidence="1 2">ATCC PRA-207</strain>
    </source>
</reference>
<dbReference type="EMBL" id="JABANO010028436">
    <property type="protein sequence ID" value="KAF4715152.1"/>
    <property type="molecule type" value="Genomic_DNA"/>
</dbReference>
<evidence type="ECO:0000313" key="2">
    <source>
        <dbReference type="Proteomes" id="UP000553632"/>
    </source>
</evidence>
<gene>
    <name evidence="1" type="ORF">FOZ63_014284</name>
</gene>
<feature type="non-terminal residue" evidence="1">
    <location>
        <position position="320"/>
    </location>
</feature>
<proteinExistence type="predicted"/>
<dbReference type="Proteomes" id="UP000553632">
    <property type="component" value="Unassembled WGS sequence"/>
</dbReference>
<comment type="caution">
    <text evidence="1">The sequence shown here is derived from an EMBL/GenBank/DDBJ whole genome shotgun (WGS) entry which is preliminary data.</text>
</comment>
<keyword evidence="2" id="KW-1185">Reference proteome</keyword>